<evidence type="ECO:0000256" key="3">
    <source>
        <dbReference type="ARBA" id="ARBA00022801"/>
    </source>
</evidence>
<keyword evidence="2 7" id="KW-0479">Metal-binding</keyword>
<reference evidence="9" key="1">
    <citation type="submission" date="2015-12" db="EMBL/GenBank/DDBJ databases">
        <title>De novo transcriptome assembly of four potential Pierce s Disease insect vectors from Arizona vineyards.</title>
        <authorList>
            <person name="Tassone E.E."/>
        </authorList>
    </citation>
    <scope>NUCLEOTIDE SEQUENCE</scope>
</reference>
<evidence type="ECO:0000256" key="6">
    <source>
        <dbReference type="PROSITE-ProRule" id="PRU01211"/>
    </source>
</evidence>
<dbReference type="PANTHER" id="PTHR10127">
    <property type="entry name" value="DISCOIDIN, CUB, EGF, LAMININ , AND ZINC METALLOPROTEASE DOMAIN CONTAINING"/>
    <property type="match status" value="1"/>
</dbReference>
<protein>
    <recommendedName>
        <fullName evidence="7">Metalloendopeptidase</fullName>
        <ecNumber evidence="7">3.4.24.-</ecNumber>
    </recommendedName>
</protein>
<evidence type="ECO:0000256" key="5">
    <source>
        <dbReference type="ARBA" id="ARBA00023049"/>
    </source>
</evidence>
<dbReference type="GO" id="GO:0004222">
    <property type="term" value="F:metalloendopeptidase activity"/>
    <property type="evidence" value="ECO:0007669"/>
    <property type="project" value="UniProtKB-UniRule"/>
</dbReference>
<comment type="cofactor">
    <cofactor evidence="7">
        <name>Zn(2+)</name>
        <dbReference type="ChEBI" id="CHEBI:29105"/>
    </cofactor>
    <text evidence="7">Binds 1 zinc ion per subunit.</text>
</comment>
<dbReference type="SUPFAM" id="SSF55486">
    <property type="entry name" value="Metalloproteases ('zincins'), catalytic domain"/>
    <property type="match status" value="1"/>
</dbReference>
<keyword evidence="1 7" id="KW-0645">Protease</keyword>
<dbReference type="InterPro" id="IPR001506">
    <property type="entry name" value="Peptidase_M12A"/>
</dbReference>
<gene>
    <name evidence="9" type="ORF">g.4000</name>
</gene>
<dbReference type="AlphaFoldDB" id="A0A1B6BYZ8"/>
<dbReference type="GO" id="GO:0046872">
    <property type="term" value="F:metal ion binding"/>
    <property type="evidence" value="ECO:0007669"/>
    <property type="project" value="UniProtKB-KW"/>
</dbReference>
<sequence length="107" mass="12614">IWNNIYPGREVNFYKRQPSETLPIKMPYDYASVMHYRPTSFSKDNRSPTIIPLVPGVIDKLGQRVRFTRVDIAKLNRLYNCPVKYYKGEDIIDNDSSHDVIFEVMEE</sequence>
<comment type="caution">
    <text evidence="6">Lacks conserved residue(s) required for the propagation of feature annotation.</text>
</comment>
<dbReference type="InterPro" id="IPR024079">
    <property type="entry name" value="MetalloPept_cat_dom_sf"/>
</dbReference>
<proteinExistence type="predicted"/>
<dbReference type="EMBL" id="GEDC01030820">
    <property type="protein sequence ID" value="JAS06478.1"/>
    <property type="molecule type" value="Transcribed_RNA"/>
</dbReference>
<evidence type="ECO:0000256" key="7">
    <source>
        <dbReference type="RuleBase" id="RU361183"/>
    </source>
</evidence>
<dbReference type="EC" id="3.4.24.-" evidence="7"/>
<feature type="non-terminal residue" evidence="9">
    <location>
        <position position="107"/>
    </location>
</feature>
<name>A0A1B6BYZ8_9HEMI</name>
<evidence type="ECO:0000313" key="9">
    <source>
        <dbReference type="EMBL" id="JAS06478.1"/>
    </source>
</evidence>
<evidence type="ECO:0000259" key="8">
    <source>
        <dbReference type="PROSITE" id="PS51864"/>
    </source>
</evidence>
<organism evidence="9">
    <name type="scientific">Clastoptera arizonana</name>
    <name type="common">Arizona spittle bug</name>
    <dbReference type="NCBI Taxonomy" id="38151"/>
    <lineage>
        <taxon>Eukaryota</taxon>
        <taxon>Metazoa</taxon>
        <taxon>Ecdysozoa</taxon>
        <taxon>Arthropoda</taxon>
        <taxon>Hexapoda</taxon>
        <taxon>Insecta</taxon>
        <taxon>Pterygota</taxon>
        <taxon>Neoptera</taxon>
        <taxon>Paraneoptera</taxon>
        <taxon>Hemiptera</taxon>
        <taxon>Auchenorrhyncha</taxon>
        <taxon>Cercopoidea</taxon>
        <taxon>Clastopteridae</taxon>
        <taxon>Clastoptera</taxon>
    </lineage>
</organism>
<accession>A0A1B6BYZ8</accession>
<dbReference type="PRINTS" id="PR00480">
    <property type="entry name" value="ASTACIN"/>
</dbReference>
<keyword evidence="3 7" id="KW-0378">Hydrolase</keyword>
<dbReference type="PANTHER" id="PTHR10127:SF780">
    <property type="entry name" value="METALLOENDOPEPTIDASE"/>
    <property type="match status" value="1"/>
</dbReference>
<dbReference type="PROSITE" id="PS51864">
    <property type="entry name" value="ASTACIN"/>
    <property type="match status" value="1"/>
</dbReference>
<feature type="domain" description="Peptidase M12A" evidence="8">
    <location>
        <begin position="1"/>
        <end position="82"/>
    </location>
</feature>
<keyword evidence="4 7" id="KW-0862">Zinc</keyword>
<dbReference type="Pfam" id="PF01400">
    <property type="entry name" value="Astacin"/>
    <property type="match status" value="1"/>
</dbReference>
<dbReference type="GO" id="GO:0006508">
    <property type="term" value="P:proteolysis"/>
    <property type="evidence" value="ECO:0007669"/>
    <property type="project" value="UniProtKB-KW"/>
</dbReference>
<evidence type="ECO:0000256" key="4">
    <source>
        <dbReference type="ARBA" id="ARBA00022833"/>
    </source>
</evidence>
<feature type="non-terminal residue" evidence="9">
    <location>
        <position position="1"/>
    </location>
</feature>
<evidence type="ECO:0000256" key="1">
    <source>
        <dbReference type="ARBA" id="ARBA00022670"/>
    </source>
</evidence>
<dbReference type="Gene3D" id="3.40.390.10">
    <property type="entry name" value="Collagenase (Catalytic Domain)"/>
    <property type="match status" value="1"/>
</dbReference>
<evidence type="ECO:0000256" key="2">
    <source>
        <dbReference type="ARBA" id="ARBA00022723"/>
    </source>
</evidence>
<keyword evidence="5 7" id="KW-0482">Metalloprotease</keyword>